<keyword evidence="6 8" id="KW-0534">Nitrate assimilation</keyword>
<evidence type="ECO:0000256" key="3">
    <source>
        <dbReference type="ARBA" id="ARBA00022448"/>
    </source>
</evidence>
<feature type="transmembrane region" description="Helical" evidence="8">
    <location>
        <begin position="130"/>
        <end position="152"/>
    </location>
</feature>
<evidence type="ECO:0000313" key="11">
    <source>
        <dbReference type="Proteomes" id="UP001629113"/>
    </source>
</evidence>
<keyword evidence="7 8" id="KW-0472">Membrane</keyword>
<accession>A0ABR4PF12</accession>
<dbReference type="Pfam" id="PF07690">
    <property type="entry name" value="MFS_1"/>
    <property type="match status" value="1"/>
</dbReference>
<reference evidence="10 11" key="1">
    <citation type="submission" date="2024-06" db="EMBL/GenBank/DDBJ databases">
        <title>Complete genome of Phlyctema vagabunda strain 19-DSS-EL-015.</title>
        <authorList>
            <person name="Fiorenzani C."/>
        </authorList>
    </citation>
    <scope>NUCLEOTIDE SEQUENCE [LARGE SCALE GENOMIC DNA]</scope>
    <source>
        <strain evidence="10 11">19-DSS-EL-015</strain>
    </source>
</reference>
<dbReference type="InterPro" id="IPR011701">
    <property type="entry name" value="MFS"/>
</dbReference>
<dbReference type="EMBL" id="JBFCZG010000005">
    <property type="protein sequence ID" value="KAL3421916.1"/>
    <property type="molecule type" value="Genomic_DNA"/>
</dbReference>
<feature type="transmembrane region" description="Helical" evidence="8">
    <location>
        <begin position="364"/>
        <end position="389"/>
    </location>
</feature>
<dbReference type="InterPro" id="IPR004737">
    <property type="entry name" value="NO3_transporter_NarK/NarU-like"/>
</dbReference>
<feature type="transmembrane region" description="Helical" evidence="8">
    <location>
        <begin position="460"/>
        <end position="483"/>
    </location>
</feature>
<protein>
    <recommendedName>
        <fullName evidence="8">Nitrate/nitrite transporter</fullName>
    </recommendedName>
</protein>
<comment type="similarity">
    <text evidence="2 8">Belongs to the major facilitator superfamily. Nitrate/nitrite porter (TC 2.A.1.8) family.</text>
</comment>
<sequence length="518" mass="56179">MGFKIATLWQAPEVNPVNHKARSIPILNVVNIYGRVFFFGWFGFFVAFWSWYAFPPLLSHTIKKDLKLSPTNIANSNIVSLCATLLVRFVAGPLCDLIGPRYTFALTLLIGAIPTALAGTISSVSGLYTIRFFVGILGGSFVPCQVWSTAFFDKNVVGTANALAGGWGNSGGGITYFVMPAIYDSFVRDHGLTEHVAWRVTFIVPFIVIVSTAALMVMLCPDTPTGKWSERHLHVQESLQAHGLVGGLGQQGIIGKEPGSGGMVTPPRMVQDEEKLREEAAISGAKHNFDHEAPMSENEMIEVAKGETVEKPSFKESARILGSLQVFALGFAYFNSFGAELAINSILGAYYLKNFPAYGQTGNANWAAMFGLLNIVTRPLGGIIADILYRRTHSVWVKKMWIHFVGIMAGVFLIVIGVTDPHDHSTLIGLIAGMAVFLEAGNGANYALVPHVWPKNNGVVSGTIGATGNMGGVVYAIVFRYMGRDYAKAIMIIGIMMIGMNLVVSWIPPINKRQIGGR</sequence>
<dbReference type="InterPro" id="IPR020846">
    <property type="entry name" value="MFS_dom"/>
</dbReference>
<dbReference type="PANTHER" id="PTHR23515">
    <property type="entry name" value="HIGH-AFFINITY NITRATE TRANSPORTER 2.3"/>
    <property type="match status" value="1"/>
</dbReference>
<feature type="transmembrane region" description="Helical" evidence="8">
    <location>
        <begin position="164"/>
        <end position="183"/>
    </location>
</feature>
<evidence type="ECO:0000256" key="7">
    <source>
        <dbReference type="ARBA" id="ARBA00023136"/>
    </source>
</evidence>
<feature type="transmembrane region" description="Helical" evidence="8">
    <location>
        <begin position="425"/>
        <end position="448"/>
    </location>
</feature>
<evidence type="ECO:0000256" key="8">
    <source>
        <dbReference type="RuleBase" id="RU366033"/>
    </source>
</evidence>
<dbReference type="Gene3D" id="1.20.1250.20">
    <property type="entry name" value="MFS general substrate transporter like domains"/>
    <property type="match status" value="2"/>
</dbReference>
<proteinExistence type="inferred from homology"/>
<dbReference type="InterPro" id="IPR036259">
    <property type="entry name" value="MFS_trans_sf"/>
</dbReference>
<keyword evidence="11" id="KW-1185">Reference proteome</keyword>
<comment type="caution">
    <text evidence="10">The sequence shown here is derived from an EMBL/GenBank/DDBJ whole genome shotgun (WGS) entry which is preliminary data.</text>
</comment>
<dbReference type="Proteomes" id="UP001629113">
    <property type="component" value="Unassembled WGS sequence"/>
</dbReference>
<dbReference type="NCBIfam" id="TIGR00886">
    <property type="entry name" value="2A0108"/>
    <property type="match status" value="1"/>
</dbReference>
<feature type="transmembrane region" description="Helical" evidence="8">
    <location>
        <begin position="203"/>
        <end position="221"/>
    </location>
</feature>
<feature type="transmembrane region" description="Helical" evidence="8">
    <location>
        <begin position="401"/>
        <end position="419"/>
    </location>
</feature>
<evidence type="ECO:0000313" key="10">
    <source>
        <dbReference type="EMBL" id="KAL3421916.1"/>
    </source>
</evidence>
<evidence type="ECO:0000256" key="5">
    <source>
        <dbReference type="ARBA" id="ARBA00022989"/>
    </source>
</evidence>
<feature type="transmembrane region" description="Helical" evidence="8">
    <location>
        <begin position="489"/>
        <end position="508"/>
    </location>
</feature>
<evidence type="ECO:0000256" key="1">
    <source>
        <dbReference type="ARBA" id="ARBA00004141"/>
    </source>
</evidence>
<organism evidence="10 11">
    <name type="scientific">Phlyctema vagabunda</name>
    <dbReference type="NCBI Taxonomy" id="108571"/>
    <lineage>
        <taxon>Eukaryota</taxon>
        <taxon>Fungi</taxon>
        <taxon>Dikarya</taxon>
        <taxon>Ascomycota</taxon>
        <taxon>Pezizomycotina</taxon>
        <taxon>Leotiomycetes</taxon>
        <taxon>Helotiales</taxon>
        <taxon>Dermateaceae</taxon>
        <taxon>Phlyctema</taxon>
    </lineage>
</organism>
<feature type="transmembrane region" description="Helical" evidence="8">
    <location>
        <begin position="326"/>
        <end position="352"/>
    </location>
</feature>
<keyword evidence="8" id="KW-1003">Cell membrane</keyword>
<dbReference type="PROSITE" id="PS50850">
    <property type="entry name" value="MFS"/>
    <property type="match status" value="1"/>
</dbReference>
<evidence type="ECO:0000256" key="6">
    <source>
        <dbReference type="ARBA" id="ARBA00023063"/>
    </source>
</evidence>
<feature type="transmembrane region" description="Helical" evidence="8">
    <location>
        <begin position="73"/>
        <end position="91"/>
    </location>
</feature>
<name>A0ABR4PF12_9HELO</name>
<feature type="domain" description="Major facilitator superfamily (MFS) profile" evidence="9">
    <location>
        <begin position="36"/>
        <end position="512"/>
    </location>
</feature>
<evidence type="ECO:0000259" key="9">
    <source>
        <dbReference type="PROSITE" id="PS50850"/>
    </source>
</evidence>
<evidence type="ECO:0000256" key="4">
    <source>
        <dbReference type="ARBA" id="ARBA00022692"/>
    </source>
</evidence>
<gene>
    <name evidence="10" type="ORF">PVAG01_06072</name>
</gene>
<feature type="transmembrane region" description="Helical" evidence="8">
    <location>
        <begin position="103"/>
        <end position="124"/>
    </location>
</feature>
<dbReference type="SUPFAM" id="SSF103473">
    <property type="entry name" value="MFS general substrate transporter"/>
    <property type="match status" value="1"/>
</dbReference>
<keyword evidence="4 8" id="KW-0812">Transmembrane</keyword>
<keyword evidence="5 8" id="KW-1133">Transmembrane helix</keyword>
<dbReference type="InterPro" id="IPR044772">
    <property type="entry name" value="NO3_transporter"/>
</dbReference>
<evidence type="ECO:0000256" key="2">
    <source>
        <dbReference type="ARBA" id="ARBA00008432"/>
    </source>
</evidence>
<comment type="subcellular location">
    <subcellularLocation>
        <location evidence="8">Cell membrane</location>
        <topology evidence="8">Multi-pass membrane protein</topology>
    </subcellularLocation>
    <subcellularLocation>
        <location evidence="1">Membrane</location>
        <topology evidence="1">Multi-pass membrane protein</topology>
    </subcellularLocation>
</comment>
<keyword evidence="3 8" id="KW-0813">Transport</keyword>
<feature type="transmembrane region" description="Helical" evidence="8">
    <location>
        <begin position="32"/>
        <end position="53"/>
    </location>
</feature>